<feature type="region of interest" description="Disordered" evidence="3">
    <location>
        <begin position="285"/>
        <end position="305"/>
    </location>
</feature>
<feature type="domain" description="Protein kinase" evidence="4">
    <location>
        <begin position="27"/>
        <end position="265"/>
    </location>
</feature>
<dbReference type="Proteomes" id="UP000039865">
    <property type="component" value="Unassembled WGS sequence"/>
</dbReference>
<dbReference type="GO" id="GO:0005524">
    <property type="term" value="F:ATP binding"/>
    <property type="evidence" value="ECO:0007669"/>
    <property type="project" value="UniProtKB-UniRule"/>
</dbReference>
<protein>
    <recommendedName>
        <fullName evidence="1">Casein kinase I</fullName>
    </recommendedName>
</protein>
<dbReference type="AlphaFoldDB" id="A0A077ZR58"/>
<evidence type="ECO:0000259" key="4">
    <source>
        <dbReference type="SMART" id="SM00220"/>
    </source>
</evidence>
<feature type="compositionally biased region" description="Basic and acidic residues" evidence="3">
    <location>
        <begin position="712"/>
        <end position="726"/>
    </location>
</feature>
<evidence type="ECO:0000313" key="6">
    <source>
        <dbReference type="Proteomes" id="UP000039865"/>
    </source>
</evidence>
<dbReference type="EMBL" id="CCKQ01000839">
    <property type="protein sequence ID" value="CDW71939.1"/>
    <property type="molecule type" value="Genomic_DNA"/>
</dbReference>
<evidence type="ECO:0000256" key="1">
    <source>
        <dbReference type="ARBA" id="ARBA00023860"/>
    </source>
</evidence>
<dbReference type="PANTHER" id="PTHR11909">
    <property type="entry name" value="CASEIN KINASE-RELATED"/>
    <property type="match status" value="1"/>
</dbReference>
<accession>A0A077ZR58</accession>
<dbReference type="PROSITE" id="PS00107">
    <property type="entry name" value="PROTEIN_KINASE_ATP"/>
    <property type="match status" value="1"/>
</dbReference>
<evidence type="ECO:0000313" key="5">
    <source>
        <dbReference type="EMBL" id="CDW71939.1"/>
    </source>
</evidence>
<dbReference type="InParanoid" id="A0A077ZR58"/>
<evidence type="ECO:0000256" key="2">
    <source>
        <dbReference type="PROSITE-ProRule" id="PRU10141"/>
    </source>
</evidence>
<feature type="binding site" evidence="2">
    <location>
        <position position="56"/>
    </location>
    <ligand>
        <name>ATP</name>
        <dbReference type="ChEBI" id="CHEBI:30616"/>
    </ligand>
</feature>
<dbReference type="InterPro" id="IPR000719">
    <property type="entry name" value="Prot_kinase_dom"/>
</dbReference>
<gene>
    <name evidence="5" type="primary">Contig4920.g5266</name>
    <name evidence="5" type="ORF">STYLEM_890</name>
</gene>
<feature type="region of interest" description="Disordered" evidence="3">
    <location>
        <begin position="681"/>
        <end position="726"/>
    </location>
</feature>
<keyword evidence="5" id="KW-0808">Transferase</keyword>
<reference evidence="5 6" key="1">
    <citation type="submission" date="2014-06" db="EMBL/GenBank/DDBJ databases">
        <authorList>
            <person name="Swart Estienne"/>
        </authorList>
    </citation>
    <scope>NUCLEOTIDE SEQUENCE [LARGE SCALE GENOMIC DNA]</scope>
    <source>
        <strain evidence="5 6">130c</strain>
    </source>
</reference>
<keyword evidence="6" id="KW-1185">Reference proteome</keyword>
<dbReference type="SUPFAM" id="SSF56112">
    <property type="entry name" value="Protein kinase-like (PK-like)"/>
    <property type="match status" value="1"/>
</dbReference>
<dbReference type="InterPro" id="IPR017441">
    <property type="entry name" value="Protein_kinase_ATP_BS"/>
</dbReference>
<dbReference type="Gene3D" id="1.10.510.10">
    <property type="entry name" value="Transferase(Phosphotransferase) domain 1"/>
    <property type="match status" value="1"/>
</dbReference>
<keyword evidence="5" id="KW-0418">Kinase</keyword>
<proteinExistence type="predicted"/>
<keyword evidence="2" id="KW-0067">ATP-binding</keyword>
<organism evidence="5 6">
    <name type="scientific">Stylonychia lemnae</name>
    <name type="common">Ciliate</name>
    <dbReference type="NCBI Taxonomy" id="5949"/>
    <lineage>
        <taxon>Eukaryota</taxon>
        <taxon>Sar</taxon>
        <taxon>Alveolata</taxon>
        <taxon>Ciliophora</taxon>
        <taxon>Intramacronucleata</taxon>
        <taxon>Spirotrichea</taxon>
        <taxon>Stichotrichia</taxon>
        <taxon>Sporadotrichida</taxon>
        <taxon>Oxytrichidae</taxon>
        <taxon>Stylonychinae</taxon>
        <taxon>Stylonychia</taxon>
    </lineage>
</organism>
<evidence type="ECO:0000256" key="3">
    <source>
        <dbReference type="SAM" id="MobiDB-lite"/>
    </source>
</evidence>
<dbReference type="InterPro" id="IPR050235">
    <property type="entry name" value="CK1_Ser-Thr_kinase"/>
</dbReference>
<dbReference type="InterPro" id="IPR011009">
    <property type="entry name" value="Kinase-like_dom_sf"/>
</dbReference>
<feature type="compositionally biased region" description="Basic and acidic residues" evidence="3">
    <location>
        <begin position="286"/>
        <end position="299"/>
    </location>
</feature>
<dbReference type="SMART" id="SM00220">
    <property type="entry name" value="S_TKc"/>
    <property type="match status" value="1"/>
</dbReference>
<keyword evidence="2" id="KW-0547">Nucleotide-binding</keyword>
<sequence length="726" mass="84701">MIIDLKQKREELKFDTPDQHIIVANRFIIEKKIGRGSFGEVFKGFDQETKTPVAIKIELSKTFQTRTLLEGKILKKLQSYGNQLDLELLIYEIDGIPKIFFSGTEGDYNVLVIELLGPNLEDILGYQNINRVYAIDFGLSKRYVNPHNGEHISMKKHKGLIGTARFASLNAHLGLEQSRRDDLQALGYLIVYLAKGSLPWQRVKAKSKQQKYKKIFEIKDSFTAEALTEGLPEFEEKPDYYNMRSLFISLLLRSGLQYDFMFDWMISKKQRPLYQKKIKRKFKTQQVKEENQKKERKIGQENNLQQSTQLENQMINFAGNDNQIFSQSDIQKKFESANNVPIKLIESPRNQAESTNDQDNRLDVASRVQNVIQLSKINNYGDLQVIPENNEEQVSHKSKISVLKFKNTLKMKSDINVAQQQRRFIFSPVKQRVNLKVPLEKRTLKLNKKYRSAQHFQVKRAQQYSQKLVSQFSNDLSVFDEPLDIDENVEENTQKYQFLIHGSILEQEKNLTPSPSKHFRVFNPPNLVELQNLNIHTQEGHRRQRSKYQKQALIRRHGKSFDNSYQIDDENDQEKGSSMQTEYEDEYNECFEENKTRHKIHLIDTSQEDSFSSEGSQKIKQLGDNIQTEQLINYGINSQFKNLEAQPTLKIEQKQPLRNSDTIKNYRRLLAEEGDNHILIAQGNRIQESDDDESYSSSGQESDTYDPILDENQPKKQDDEKQCIIY</sequence>
<dbReference type="GO" id="GO:0004672">
    <property type="term" value="F:protein kinase activity"/>
    <property type="evidence" value="ECO:0007669"/>
    <property type="project" value="InterPro"/>
</dbReference>
<name>A0A077ZR58_STYLE</name>
<dbReference type="Gene3D" id="3.30.200.20">
    <property type="entry name" value="Phosphorylase Kinase, domain 1"/>
    <property type="match status" value="1"/>
</dbReference>